<keyword evidence="2" id="KW-1185">Reference proteome</keyword>
<dbReference type="Proteomes" id="UP000324832">
    <property type="component" value="Unassembled WGS sequence"/>
</dbReference>
<dbReference type="EMBL" id="FZQP02006860">
    <property type="protein sequence ID" value="VVD04404.1"/>
    <property type="molecule type" value="Genomic_DNA"/>
</dbReference>
<dbReference type="AlphaFoldDB" id="A0A5E4R3S4"/>
<evidence type="ECO:0000313" key="1">
    <source>
        <dbReference type="EMBL" id="VVD04404.1"/>
    </source>
</evidence>
<sequence>MRALQGCVHCTQLVYSGHPPWFQEATLFSLLPTGRFEPHVLGPRTVAGWRSTRPDVCYVSGGDHFCDSTLGV</sequence>
<name>A0A5E4R3S4_9NEOP</name>
<accession>A0A5E4R3S4</accession>
<reference evidence="1 2" key="1">
    <citation type="submission" date="2017-07" db="EMBL/GenBank/DDBJ databases">
        <authorList>
            <person name="Talla V."/>
            <person name="Backstrom N."/>
        </authorList>
    </citation>
    <scope>NUCLEOTIDE SEQUENCE [LARGE SCALE GENOMIC DNA]</scope>
</reference>
<evidence type="ECO:0000313" key="2">
    <source>
        <dbReference type="Proteomes" id="UP000324832"/>
    </source>
</evidence>
<organism evidence="1 2">
    <name type="scientific">Leptidea sinapis</name>
    <dbReference type="NCBI Taxonomy" id="189913"/>
    <lineage>
        <taxon>Eukaryota</taxon>
        <taxon>Metazoa</taxon>
        <taxon>Ecdysozoa</taxon>
        <taxon>Arthropoda</taxon>
        <taxon>Hexapoda</taxon>
        <taxon>Insecta</taxon>
        <taxon>Pterygota</taxon>
        <taxon>Neoptera</taxon>
        <taxon>Endopterygota</taxon>
        <taxon>Lepidoptera</taxon>
        <taxon>Glossata</taxon>
        <taxon>Ditrysia</taxon>
        <taxon>Papilionoidea</taxon>
        <taxon>Pieridae</taxon>
        <taxon>Dismorphiinae</taxon>
        <taxon>Leptidea</taxon>
    </lineage>
</organism>
<protein>
    <submittedName>
        <fullName evidence="1">Uncharacterized protein</fullName>
    </submittedName>
</protein>
<proteinExistence type="predicted"/>
<gene>
    <name evidence="1" type="ORF">LSINAPIS_LOCUS14163</name>
</gene>